<dbReference type="PANTHER" id="PTHR12507">
    <property type="entry name" value="REDUCED GROWTH PHENOTYPE 1 RGP1, YEAST -RELATED"/>
    <property type="match status" value="1"/>
</dbReference>
<dbReference type="InterPro" id="IPR014848">
    <property type="entry name" value="Rgp1"/>
</dbReference>
<evidence type="ECO:0000313" key="1">
    <source>
        <dbReference type="EMBL" id="ORY80912.1"/>
    </source>
</evidence>
<dbReference type="Pfam" id="PF08737">
    <property type="entry name" value="Rgp1"/>
    <property type="match status" value="1"/>
</dbReference>
<dbReference type="OrthoDB" id="1918at2759"/>
<dbReference type="AlphaFoldDB" id="A0A1Y2FAG3"/>
<keyword evidence="2" id="KW-1185">Reference proteome</keyword>
<dbReference type="GeneID" id="63784811"/>
<proteinExistence type="predicted"/>
<feature type="non-terminal residue" evidence="1">
    <location>
        <position position="134"/>
    </location>
</feature>
<protein>
    <submittedName>
        <fullName evidence="1">Reduced growth phenotype protein 1</fullName>
    </submittedName>
</protein>
<dbReference type="EMBL" id="MCFI01000012">
    <property type="protein sequence ID" value="ORY80912.1"/>
    <property type="molecule type" value="Genomic_DNA"/>
</dbReference>
<reference evidence="1 2" key="1">
    <citation type="submission" date="2016-07" db="EMBL/GenBank/DDBJ databases">
        <title>Pervasive Adenine N6-methylation of Active Genes in Fungi.</title>
        <authorList>
            <consortium name="DOE Joint Genome Institute"/>
            <person name="Mondo S.J."/>
            <person name="Dannebaum R.O."/>
            <person name="Kuo R.C."/>
            <person name="Labutti K."/>
            <person name="Haridas S."/>
            <person name="Kuo A."/>
            <person name="Salamov A."/>
            <person name="Ahrendt S.R."/>
            <person name="Lipzen A."/>
            <person name="Sullivan W."/>
            <person name="Andreopoulos W.B."/>
            <person name="Clum A."/>
            <person name="Lindquist E."/>
            <person name="Daum C."/>
            <person name="Ramamoorthy G.K."/>
            <person name="Gryganskyi A."/>
            <person name="Culley D."/>
            <person name="Magnuson J.K."/>
            <person name="James T.Y."/>
            <person name="O'Malley M.A."/>
            <person name="Stajich J.E."/>
            <person name="Spatafora J.W."/>
            <person name="Visel A."/>
            <person name="Grigoriev I.V."/>
        </authorList>
    </citation>
    <scope>NUCLEOTIDE SEQUENCE [LARGE SCALE GENOMIC DNA]</scope>
    <source>
        <strain evidence="1 2">12-1054</strain>
    </source>
</reference>
<name>A0A1Y2FAG3_PROLT</name>
<dbReference type="Proteomes" id="UP000193685">
    <property type="component" value="Unassembled WGS sequence"/>
</dbReference>
<gene>
    <name evidence="1" type="ORF">BCR37DRAFT_359017</name>
</gene>
<dbReference type="RefSeq" id="XP_040724557.1">
    <property type="nucleotide sequence ID" value="XM_040868212.1"/>
</dbReference>
<organism evidence="1 2">
    <name type="scientific">Protomyces lactucae-debilis</name>
    <dbReference type="NCBI Taxonomy" id="2754530"/>
    <lineage>
        <taxon>Eukaryota</taxon>
        <taxon>Fungi</taxon>
        <taxon>Dikarya</taxon>
        <taxon>Ascomycota</taxon>
        <taxon>Taphrinomycotina</taxon>
        <taxon>Taphrinomycetes</taxon>
        <taxon>Taphrinales</taxon>
        <taxon>Protomycetaceae</taxon>
        <taxon>Protomyces</taxon>
    </lineage>
</organism>
<evidence type="ECO:0000313" key="2">
    <source>
        <dbReference type="Proteomes" id="UP000193685"/>
    </source>
</evidence>
<sequence>MERSGYFNPESMHESLSIYRSTRQVPAKFDIARAGRTVGVITLPGILFSAGQTIMGKIDLRDAQLNCFGFELSLELSETIPESLAVKTPEQTLLSTRRVLSSQVETTAFAKEAIIELPIPALASPSFQTTAAKI</sequence>
<accession>A0A1Y2FAG3</accession>
<dbReference type="STRING" id="56484.A0A1Y2FAG3"/>
<comment type="caution">
    <text evidence="1">The sequence shown here is derived from an EMBL/GenBank/DDBJ whole genome shotgun (WGS) entry which is preliminary data.</text>
</comment>